<reference evidence="1 2" key="1">
    <citation type="journal article" date="2013" name="Genome Announc.">
        <title>Genome Sequence of Campylobacter showae UNSWCD, Isolated from a Patient with Crohn's Disease.</title>
        <authorList>
            <person name="Tay A.P."/>
            <person name="Kaakoush N.O."/>
            <person name="Deshpande N.P."/>
            <person name="Chen Z."/>
            <person name="Mitchell H."/>
            <person name="Wilkins M.R."/>
        </authorList>
    </citation>
    <scope>NUCLEOTIDE SEQUENCE [LARGE SCALE GENOMIC DNA]</scope>
    <source>
        <strain evidence="1 2">CSUNSWCD</strain>
    </source>
</reference>
<sequence>MRSYVKPAKIRINFIFSASQNFIFAKIGLINLSKNRANFEHGRRRLIAQSGIAANDAKRLEILRNNAK</sequence>
<dbReference type="EMBL" id="AMZQ01000002">
    <property type="protein sequence ID" value="EKU11847.1"/>
    <property type="molecule type" value="Genomic_DNA"/>
</dbReference>
<dbReference type="AlphaFoldDB" id="M5IH56"/>
<proteinExistence type="predicted"/>
<gene>
    <name evidence="1" type="ORF">CSUNSWCD_1171</name>
</gene>
<evidence type="ECO:0000313" key="1">
    <source>
        <dbReference type="EMBL" id="EKU11847.1"/>
    </source>
</evidence>
<evidence type="ECO:0000313" key="2">
    <source>
        <dbReference type="Proteomes" id="UP000011939"/>
    </source>
</evidence>
<accession>M5IH56</accession>
<dbReference type="PATRIC" id="fig|1244083.3.peg.545"/>
<organism evidence="1 2">
    <name type="scientific">Campylobacter showae CSUNSWCD</name>
    <dbReference type="NCBI Taxonomy" id="1244083"/>
    <lineage>
        <taxon>Bacteria</taxon>
        <taxon>Pseudomonadati</taxon>
        <taxon>Campylobacterota</taxon>
        <taxon>Epsilonproteobacteria</taxon>
        <taxon>Campylobacterales</taxon>
        <taxon>Campylobacteraceae</taxon>
        <taxon>Campylobacter</taxon>
    </lineage>
</organism>
<dbReference type="STRING" id="1244083.CSUNSWCD_1171"/>
<name>M5IH56_9BACT</name>
<dbReference type="Proteomes" id="UP000011939">
    <property type="component" value="Unassembled WGS sequence"/>
</dbReference>
<comment type="caution">
    <text evidence="1">The sequence shown here is derived from an EMBL/GenBank/DDBJ whole genome shotgun (WGS) entry which is preliminary data.</text>
</comment>
<protein>
    <submittedName>
        <fullName evidence="1">Uncharacterized protein</fullName>
    </submittedName>
</protein>